<evidence type="ECO:0000313" key="1">
    <source>
        <dbReference type="EMBL" id="VFQ61660.1"/>
    </source>
</evidence>
<dbReference type="AlphaFoldDB" id="A0A484K899"/>
<accession>A0A484K899</accession>
<dbReference type="EMBL" id="OOIL02000185">
    <property type="protein sequence ID" value="VFQ61660.1"/>
    <property type="molecule type" value="Genomic_DNA"/>
</dbReference>
<name>A0A484K899_9ASTE</name>
<protein>
    <submittedName>
        <fullName evidence="1">Uncharacterized protein</fullName>
    </submittedName>
</protein>
<keyword evidence="2" id="KW-1185">Reference proteome</keyword>
<sequence>MLAGDKAPIFAQFHCGLHCSNPPLLLRSTAAAAIHPGNSWRSLEPPNSITAVTDQPLLKSEVMWQIEEVDHRHPYWIYHSRGWS</sequence>
<gene>
    <name evidence="1" type="ORF">CCAM_LOCUS3436</name>
</gene>
<organism evidence="1 2">
    <name type="scientific">Cuscuta campestris</name>
    <dbReference type="NCBI Taxonomy" id="132261"/>
    <lineage>
        <taxon>Eukaryota</taxon>
        <taxon>Viridiplantae</taxon>
        <taxon>Streptophyta</taxon>
        <taxon>Embryophyta</taxon>
        <taxon>Tracheophyta</taxon>
        <taxon>Spermatophyta</taxon>
        <taxon>Magnoliopsida</taxon>
        <taxon>eudicotyledons</taxon>
        <taxon>Gunneridae</taxon>
        <taxon>Pentapetalae</taxon>
        <taxon>asterids</taxon>
        <taxon>lamiids</taxon>
        <taxon>Solanales</taxon>
        <taxon>Convolvulaceae</taxon>
        <taxon>Cuscuteae</taxon>
        <taxon>Cuscuta</taxon>
        <taxon>Cuscuta subgen. Grammica</taxon>
        <taxon>Cuscuta sect. Cleistogrammica</taxon>
    </lineage>
</organism>
<reference evidence="1 2" key="1">
    <citation type="submission" date="2018-04" db="EMBL/GenBank/DDBJ databases">
        <authorList>
            <person name="Vogel A."/>
        </authorList>
    </citation>
    <scope>NUCLEOTIDE SEQUENCE [LARGE SCALE GENOMIC DNA]</scope>
</reference>
<dbReference type="Proteomes" id="UP000595140">
    <property type="component" value="Unassembled WGS sequence"/>
</dbReference>
<proteinExistence type="predicted"/>
<evidence type="ECO:0000313" key="2">
    <source>
        <dbReference type="Proteomes" id="UP000595140"/>
    </source>
</evidence>